<dbReference type="EMBL" id="JARKHS020000059">
    <property type="protein sequence ID" value="KAK8789156.1"/>
    <property type="molecule type" value="Genomic_DNA"/>
</dbReference>
<dbReference type="Proteomes" id="UP001321473">
    <property type="component" value="Unassembled WGS sequence"/>
</dbReference>
<name>A0AAQ4FPX3_AMBAM</name>
<protein>
    <submittedName>
        <fullName evidence="2">Uncharacterized protein</fullName>
    </submittedName>
</protein>
<evidence type="ECO:0000256" key="1">
    <source>
        <dbReference type="SAM" id="MobiDB-lite"/>
    </source>
</evidence>
<proteinExistence type="predicted"/>
<comment type="caution">
    <text evidence="2">The sequence shown here is derived from an EMBL/GenBank/DDBJ whole genome shotgun (WGS) entry which is preliminary data.</text>
</comment>
<evidence type="ECO:0000313" key="2">
    <source>
        <dbReference type="EMBL" id="KAK8789156.1"/>
    </source>
</evidence>
<feature type="region of interest" description="Disordered" evidence="1">
    <location>
        <begin position="1"/>
        <end position="52"/>
    </location>
</feature>
<evidence type="ECO:0000313" key="3">
    <source>
        <dbReference type="Proteomes" id="UP001321473"/>
    </source>
</evidence>
<organism evidence="2 3">
    <name type="scientific">Amblyomma americanum</name>
    <name type="common">Lone star tick</name>
    <dbReference type="NCBI Taxonomy" id="6943"/>
    <lineage>
        <taxon>Eukaryota</taxon>
        <taxon>Metazoa</taxon>
        <taxon>Ecdysozoa</taxon>
        <taxon>Arthropoda</taxon>
        <taxon>Chelicerata</taxon>
        <taxon>Arachnida</taxon>
        <taxon>Acari</taxon>
        <taxon>Parasitiformes</taxon>
        <taxon>Ixodida</taxon>
        <taxon>Ixodoidea</taxon>
        <taxon>Ixodidae</taxon>
        <taxon>Amblyomminae</taxon>
        <taxon>Amblyomma</taxon>
    </lineage>
</organism>
<keyword evidence="3" id="KW-1185">Reference proteome</keyword>
<feature type="compositionally biased region" description="Basic residues" evidence="1">
    <location>
        <begin position="1"/>
        <end position="11"/>
    </location>
</feature>
<reference evidence="2 3" key="1">
    <citation type="journal article" date="2023" name="Arcadia Sci">
        <title>De novo assembly of a long-read Amblyomma americanum tick genome.</title>
        <authorList>
            <person name="Chou S."/>
            <person name="Poskanzer K.E."/>
            <person name="Rollins M."/>
            <person name="Thuy-Boun P.S."/>
        </authorList>
    </citation>
    <scope>NUCLEOTIDE SEQUENCE [LARGE SCALE GENOMIC DNA]</scope>
    <source>
        <strain evidence="2">F_SG_1</strain>
        <tissue evidence="2">Salivary glands</tissue>
    </source>
</reference>
<dbReference type="AlphaFoldDB" id="A0AAQ4FPX3"/>
<accession>A0AAQ4FPX3</accession>
<gene>
    <name evidence="2" type="ORF">V5799_021069</name>
</gene>
<sequence>MHPLLKKKKKETIRYPTPHAAPPSPWGQQRHSRPFSRNGLGSPHRAADAGRAAHFDRATQSNAMPHRGKSRAGACAEASSLLRGCGRSARDSRQPRHRFARRCCLCTWRDPDLTTSNRDWGATCTVVYGVRYFFNVTEGRSE</sequence>